<feature type="region of interest" description="Disordered" evidence="1">
    <location>
        <begin position="66"/>
        <end position="126"/>
    </location>
</feature>
<feature type="region of interest" description="Disordered" evidence="1">
    <location>
        <begin position="30"/>
        <end position="49"/>
    </location>
</feature>
<dbReference type="AlphaFoldDB" id="A0AAE2CYV2"/>
<reference evidence="2" key="2">
    <citation type="journal article" date="2024" name="Plant">
        <title>Genomic evolution and insights into agronomic trait innovations of Sesamum species.</title>
        <authorList>
            <person name="Miao H."/>
            <person name="Wang L."/>
            <person name="Qu L."/>
            <person name="Liu H."/>
            <person name="Sun Y."/>
            <person name="Le M."/>
            <person name="Wang Q."/>
            <person name="Wei S."/>
            <person name="Zheng Y."/>
            <person name="Lin W."/>
            <person name="Duan Y."/>
            <person name="Cao H."/>
            <person name="Xiong S."/>
            <person name="Wang X."/>
            <person name="Wei L."/>
            <person name="Li C."/>
            <person name="Ma Q."/>
            <person name="Ju M."/>
            <person name="Zhao R."/>
            <person name="Li G."/>
            <person name="Mu C."/>
            <person name="Tian Q."/>
            <person name="Mei H."/>
            <person name="Zhang T."/>
            <person name="Gao T."/>
            <person name="Zhang H."/>
        </authorList>
    </citation>
    <scope>NUCLEOTIDE SEQUENCE</scope>
    <source>
        <strain evidence="2">3651</strain>
    </source>
</reference>
<evidence type="ECO:0000313" key="3">
    <source>
        <dbReference type="Proteomes" id="UP001293254"/>
    </source>
</evidence>
<sequence length="126" mass="13275">MAMVLGAILAGTRTVIKCDMMRELVHRVPRARFRQSTQHPSSRQPWARAIAASSWASSGRLQLEAASGWAARGSSGGRASSYSSRQTQAGPARGGSSSRLVPRAGRSMPRAGPARGGSSTPRCARV</sequence>
<feature type="compositionally biased region" description="Polar residues" evidence="1">
    <location>
        <begin position="117"/>
        <end position="126"/>
    </location>
</feature>
<proteinExistence type="predicted"/>
<dbReference type="Proteomes" id="UP001293254">
    <property type="component" value="Unassembled WGS sequence"/>
</dbReference>
<name>A0AAE2CYV2_9LAMI</name>
<protein>
    <submittedName>
        <fullName evidence="2">Uncharacterized protein</fullName>
    </submittedName>
</protein>
<feature type="compositionally biased region" description="Polar residues" evidence="1">
    <location>
        <begin position="34"/>
        <end position="44"/>
    </location>
</feature>
<organism evidence="2 3">
    <name type="scientific">Sesamum alatum</name>
    <dbReference type="NCBI Taxonomy" id="300844"/>
    <lineage>
        <taxon>Eukaryota</taxon>
        <taxon>Viridiplantae</taxon>
        <taxon>Streptophyta</taxon>
        <taxon>Embryophyta</taxon>
        <taxon>Tracheophyta</taxon>
        <taxon>Spermatophyta</taxon>
        <taxon>Magnoliopsida</taxon>
        <taxon>eudicotyledons</taxon>
        <taxon>Gunneridae</taxon>
        <taxon>Pentapetalae</taxon>
        <taxon>asterids</taxon>
        <taxon>lamiids</taxon>
        <taxon>Lamiales</taxon>
        <taxon>Pedaliaceae</taxon>
        <taxon>Sesamum</taxon>
    </lineage>
</organism>
<dbReference type="EMBL" id="JACGWO010000001">
    <property type="protein sequence ID" value="KAK4439697.1"/>
    <property type="molecule type" value="Genomic_DNA"/>
</dbReference>
<feature type="compositionally biased region" description="Low complexity" evidence="1">
    <location>
        <begin position="66"/>
        <end position="85"/>
    </location>
</feature>
<comment type="caution">
    <text evidence="2">The sequence shown here is derived from an EMBL/GenBank/DDBJ whole genome shotgun (WGS) entry which is preliminary data.</text>
</comment>
<gene>
    <name evidence="2" type="ORF">Salat_0304600</name>
</gene>
<reference evidence="2" key="1">
    <citation type="submission" date="2020-06" db="EMBL/GenBank/DDBJ databases">
        <authorList>
            <person name="Li T."/>
            <person name="Hu X."/>
            <person name="Zhang T."/>
            <person name="Song X."/>
            <person name="Zhang H."/>
            <person name="Dai N."/>
            <person name="Sheng W."/>
            <person name="Hou X."/>
            <person name="Wei L."/>
        </authorList>
    </citation>
    <scope>NUCLEOTIDE SEQUENCE</scope>
    <source>
        <strain evidence="2">3651</strain>
        <tissue evidence="2">Leaf</tissue>
    </source>
</reference>
<accession>A0AAE2CYV2</accession>
<evidence type="ECO:0000313" key="2">
    <source>
        <dbReference type="EMBL" id="KAK4439697.1"/>
    </source>
</evidence>
<keyword evidence="3" id="KW-1185">Reference proteome</keyword>
<evidence type="ECO:0000256" key="1">
    <source>
        <dbReference type="SAM" id="MobiDB-lite"/>
    </source>
</evidence>